<dbReference type="Gene3D" id="1.20.1480.30">
    <property type="entry name" value="Designed four-helix bundle protein"/>
    <property type="match status" value="1"/>
</dbReference>
<dbReference type="VEuPathDB" id="CryptoDB:Cvel_24432"/>
<dbReference type="GO" id="GO:0030992">
    <property type="term" value="C:intraciliary transport particle B"/>
    <property type="evidence" value="ECO:0007669"/>
    <property type="project" value="TreeGrafter"/>
</dbReference>
<feature type="coiled-coil region" evidence="10">
    <location>
        <begin position="440"/>
        <end position="481"/>
    </location>
</feature>
<evidence type="ECO:0000256" key="1">
    <source>
        <dbReference type="ARBA" id="ARBA00004120"/>
    </source>
</evidence>
<dbReference type="EMBL" id="CDMZ01001810">
    <property type="protein sequence ID" value="CEM37861.1"/>
    <property type="molecule type" value="Genomic_DNA"/>
</dbReference>
<dbReference type="InterPro" id="IPR041476">
    <property type="entry name" value="TRAF3IP1_C"/>
</dbReference>
<dbReference type="FunFam" id="1.10.418.50:FF:000001">
    <property type="entry name" value="TRAF3-interacting protein 1 isoform X1"/>
    <property type="match status" value="1"/>
</dbReference>
<reference evidence="14" key="1">
    <citation type="submission" date="2014-11" db="EMBL/GenBank/DDBJ databases">
        <authorList>
            <person name="Otto D Thomas"/>
            <person name="Naeem Raeece"/>
        </authorList>
    </citation>
    <scope>NUCLEOTIDE SEQUENCE</scope>
</reference>
<evidence type="ECO:0000256" key="8">
    <source>
        <dbReference type="ARBA" id="ARBA00043971"/>
    </source>
</evidence>
<evidence type="ECO:0000256" key="4">
    <source>
        <dbReference type="ARBA" id="ARBA00022794"/>
    </source>
</evidence>
<organism evidence="14">
    <name type="scientific">Chromera velia CCMP2878</name>
    <dbReference type="NCBI Taxonomy" id="1169474"/>
    <lineage>
        <taxon>Eukaryota</taxon>
        <taxon>Sar</taxon>
        <taxon>Alveolata</taxon>
        <taxon>Colpodellida</taxon>
        <taxon>Chromeraceae</taxon>
        <taxon>Chromera</taxon>
    </lineage>
</organism>
<accession>A0A0G4H2K2</accession>
<evidence type="ECO:0000256" key="6">
    <source>
        <dbReference type="ARBA" id="ARBA00023212"/>
    </source>
</evidence>
<feature type="region of interest" description="Disordered" evidence="11">
    <location>
        <begin position="119"/>
        <end position="307"/>
    </location>
</feature>
<dbReference type="GO" id="GO:0048513">
    <property type="term" value="P:animal organ development"/>
    <property type="evidence" value="ECO:0007669"/>
    <property type="project" value="UniProtKB-ARBA"/>
</dbReference>
<name>A0A0G4H2K2_9ALVE</name>
<evidence type="ECO:0000256" key="11">
    <source>
        <dbReference type="SAM" id="MobiDB-lite"/>
    </source>
</evidence>
<comment type="similarity">
    <text evidence="8">Belongs to the TRAF3IP1 family.</text>
</comment>
<evidence type="ECO:0000256" key="5">
    <source>
        <dbReference type="ARBA" id="ARBA00023054"/>
    </source>
</evidence>
<dbReference type="PANTHER" id="PTHR31363:SF0">
    <property type="entry name" value="TRAF3-INTERACTING PROTEIN 1"/>
    <property type="match status" value="1"/>
</dbReference>
<dbReference type="Gene3D" id="1.10.418.50">
    <property type="entry name" value="Microtubule-binding protein MIP-T3"/>
    <property type="match status" value="1"/>
</dbReference>
<dbReference type="Pfam" id="PF10243">
    <property type="entry name" value="MIP-T3"/>
    <property type="match status" value="1"/>
</dbReference>
<feature type="domain" description="TRAF3-interacting protein 1 N-terminal" evidence="12">
    <location>
        <begin position="10"/>
        <end position="119"/>
    </location>
</feature>
<dbReference type="GO" id="GO:0005930">
    <property type="term" value="C:axoneme"/>
    <property type="evidence" value="ECO:0007669"/>
    <property type="project" value="UniProtKB-SubCell"/>
</dbReference>
<protein>
    <recommendedName>
        <fullName evidence="9">TRAF3-interacting protein 1</fullName>
    </recommendedName>
</protein>
<evidence type="ECO:0000256" key="7">
    <source>
        <dbReference type="ARBA" id="ARBA00023273"/>
    </source>
</evidence>
<feature type="compositionally biased region" description="Gly residues" evidence="11">
    <location>
        <begin position="264"/>
        <end position="275"/>
    </location>
</feature>
<proteinExistence type="inferred from homology"/>
<evidence type="ECO:0000256" key="3">
    <source>
        <dbReference type="ARBA" id="ARBA00022490"/>
    </source>
</evidence>
<evidence type="ECO:0000256" key="2">
    <source>
        <dbReference type="ARBA" id="ARBA00004430"/>
    </source>
</evidence>
<comment type="subcellular location">
    <subcellularLocation>
        <location evidence="2">Cytoplasm</location>
        <location evidence="2">Cytoskeleton</location>
        <location evidence="2">Cilium axoneme</location>
    </subcellularLocation>
    <subcellularLocation>
        <location evidence="1">Cytoplasm</location>
        <location evidence="1">Cytoskeleton</location>
        <location evidence="1">Cilium basal body</location>
    </subcellularLocation>
</comment>
<feature type="compositionally biased region" description="Basic and acidic residues" evidence="11">
    <location>
        <begin position="344"/>
        <end position="371"/>
    </location>
</feature>
<dbReference type="Pfam" id="PF17749">
    <property type="entry name" value="MIP-T3_C"/>
    <property type="match status" value="1"/>
</dbReference>
<dbReference type="GO" id="GO:0042073">
    <property type="term" value="P:intraciliary transport"/>
    <property type="evidence" value="ECO:0007669"/>
    <property type="project" value="TreeGrafter"/>
</dbReference>
<dbReference type="GO" id="GO:0036064">
    <property type="term" value="C:ciliary basal body"/>
    <property type="evidence" value="ECO:0007669"/>
    <property type="project" value="TreeGrafter"/>
</dbReference>
<keyword evidence="7" id="KW-0966">Cell projection</keyword>
<feature type="domain" description="TRAF3-interacting protein 1 C-terminal" evidence="13">
    <location>
        <begin position="331"/>
        <end position="495"/>
    </location>
</feature>
<dbReference type="GO" id="GO:0008017">
    <property type="term" value="F:microtubule binding"/>
    <property type="evidence" value="ECO:0007669"/>
    <property type="project" value="InterPro"/>
</dbReference>
<evidence type="ECO:0000259" key="13">
    <source>
        <dbReference type="Pfam" id="PF17749"/>
    </source>
</evidence>
<evidence type="ECO:0000313" key="14">
    <source>
        <dbReference type="EMBL" id="CEM37861.1"/>
    </source>
</evidence>
<feature type="compositionally biased region" description="Basic and acidic residues" evidence="11">
    <location>
        <begin position="177"/>
        <end position="223"/>
    </location>
</feature>
<dbReference type="InterPro" id="IPR040468">
    <property type="entry name" value="TRAF3IP1_N"/>
</dbReference>
<evidence type="ECO:0000259" key="12">
    <source>
        <dbReference type="Pfam" id="PF10243"/>
    </source>
</evidence>
<keyword evidence="3" id="KW-0963">Cytoplasm</keyword>
<dbReference type="GO" id="GO:0060271">
    <property type="term" value="P:cilium assembly"/>
    <property type="evidence" value="ECO:0007669"/>
    <property type="project" value="TreeGrafter"/>
</dbReference>
<dbReference type="PANTHER" id="PTHR31363">
    <property type="entry name" value="TRAF3-INTERACTING PROTEIN 1"/>
    <property type="match status" value="1"/>
</dbReference>
<keyword evidence="6" id="KW-0206">Cytoskeleton</keyword>
<dbReference type="AlphaFoldDB" id="A0A0G4H2K2"/>
<feature type="region of interest" description="Disordered" evidence="11">
    <location>
        <begin position="342"/>
        <end position="378"/>
    </location>
</feature>
<keyword evidence="5 10" id="KW-0175">Coiled coil</keyword>
<evidence type="ECO:0000256" key="9">
    <source>
        <dbReference type="ARBA" id="ARBA00070492"/>
    </source>
</evidence>
<dbReference type="GO" id="GO:0048731">
    <property type="term" value="P:system development"/>
    <property type="evidence" value="ECO:0007669"/>
    <property type="project" value="UniProtKB-ARBA"/>
</dbReference>
<keyword evidence="4" id="KW-0970">Cilium biogenesis/degradation</keyword>
<dbReference type="InterPro" id="IPR018799">
    <property type="entry name" value="TRAF3IP1"/>
</dbReference>
<gene>
    <name evidence="14" type="ORF">Cvel_24432</name>
</gene>
<evidence type="ECO:0000256" key="10">
    <source>
        <dbReference type="SAM" id="Coils"/>
    </source>
</evidence>
<dbReference type="InterPro" id="IPR042576">
    <property type="entry name" value="TRAF3IP1_N_sf"/>
</dbReference>
<sequence>MAAEHEEWMDPVQQTIGQLISKPKMTDKYLKRPPFRFLHDTISEVLRVTKYAPGLFTEEEMDCGNLKDKGTKVAYLEKIVDCVGLELGETVEVSTSKIVAGLEPENTNAFLVQLHKAATTSKDGGAATVQRIHAGEKMPRKKKKAPAAAEAAPEKEKKAPPPPPEPAGPSAEELEEAERQRREEEAEAERKRQKEKEAAERRRREKEKAAEEERRAKEQEESRSQGPNLATVAGFDRPATAGRRPPKPKRRDSNTSDTQQLPGGAAGGGGSGGRALDGTIVGVSSTAARGPAPAVMTEGPEEEEEDADMFVQAAPRKGTSREGPAQVDEGGEGHGRLVRHILQSKKEAQEAVEAQRRQREAEEEREREEQQRQSGGIRLGKIRRKAGASVQYDIEALRGDVQQLVQATNPLGKSVDHVHADVATMSKELEQWRTECRTMAAKYSEEVRKTDEQLAPLEQKAAQLDEEIREATARLHEARARVFRHQQTIQSLLDAVVSAR</sequence>
<dbReference type="GO" id="GO:0070507">
    <property type="term" value="P:regulation of microtubule cytoskeleton organization"/>
    <property type="evidence" value="ECO:0007669"/>
    <property type="project" value="TreeGrafter"/>
</dbReference>